<protein>
    <submittedName>
        <fullName evidence="1">Uncharacterized protein</fullName>
    </submittedName>
</protein>
<proteinExistence type="predicted"/>
<organism evidence="1 2">
    <name type="scientific">Spirosoma flavum</name>
    <dbReference type="NCBI Taxonomy" id="2048557"/>
    <lineage>
        <taxon>Bacteria</taxon>
        <taxon>Pseudomonadati</taxon>
        <taxon>Bacteroidota</taxon>
        <taxon>Cytophagia</taxon>
        <taxon>Cytophagales</taxon>
        <taxon>Cytophagaceae</taxon>
        <taxon>Spirosoma</taxon>
    </lineage>
</organism>
<dbReference type="RefSeq" id="WP_381504371.1">
    <property type="nucleotide sequence ID" value="NZ_JBHUOM010000019.1"/>
</dbReference>
<gene>
    <name evidence="1" type="ORF">ACFS25_19645</name>
</gene>
<keyword evidence="2" id="KW-1185">Reference proteome</keyword>
<name>A0ABW6AP50_9BACT</name>
<reference evidence="2" key="1">
    <citation type="journal article" date="2019" name="Int. J. Syst. Evol. Microbiol.">
        <title>The Global Catalogue of Microorganisms (GCM) 10K type strain sequencing project: providing services to taxonomists for standard genome sequencing and annotation.</title>
        <authorList>
            <consortium name="The Broad Institute Genomics Platform"/>
            <consortium name="The Broad Institute Genome Sequencing Center for Infectious Disease"/>
            <person name="Wu L."/>
            <person name="Ma J."/>
        </authorList>
    </citation>
    <scope>NUCLEOTIDE SEQUENCE [LARGE SCALE GENOMIC DNA]</scope>
    <source>
        <strain evidence="2">KCTC 52490</strain>
    </source>
</reference>
<evidence type="ECO:0000313" key="1">
    <source>
        <dbReference type="EMBL" id="MFD2936005.1"/>
    </source>
</evidence>
<sequence>MLPLNNYHPAPTYVALMKKSGFPTRISHFDNLIALLIENGRHFRLDNRPISLID</sequence>
<dbReference type="EMBL" id="JBHUOM010000019">
    <property type="protein sequence ID" value="MFD2936005.1"/>
    <property type="molecule type" value="Genomic_DNA"/>
</dbReference>
<evidence type="ECO:0000313" key="2">
    <source>
        <dbReference type="Proteomes" id="UP001597512"/>
    </source>
</evidence>
<comment type="caution">
    <text evidence="1">The sequence shown here is derived from an EMBL/GenBank/DDBJ whole genome shotgun (WGS) entry which is preliminary data.</text>
</comment>
<dbReference type="Proteomes" id="UP001597512">
    <property type="component" value="Unassembled WGS sequence"/>
</dbReference>
<accession>A0ABW6AP50</accession>